<protein>
    <submittedName>
        <fullName evidence="1">Uncharacterized protein</fullName>
    </submittedName>
</protein>
<dbReference type="Proteomes" id="UP000594121">
    <property type="component" value="Chromosome"/>
</dbReference>
<proteinExistence type="predicted"/>
<organism evidence="1 2">
    <name type="scientific">Infirmifilum lucidum</name>
    <dbReference type="NCBI Taxonomy" id="2776706"/>
    <lineage>
        <taxon>Archaea</taxon>
        <taxon>Thermoproteota</taxon>
        <taxon>Thermoprotei</taxon>
        <taxon>Thermofilales</taxon>
        <taxon>Thermofilaceae</taxon>
        <taxon>Infirmifilum</taxon>
    </lineage>
</organism>
<dbReference type="InParanoid" id="A0A7L9FHH9"/>
<sequence>MRPARFVNASPLLGAEASHYYSSFCGRMFSPTIKYSGSSPTRCKYPNEL</sequence>
<gene>
    <name evidence="1" type="ORF">IG193_01565</name>
</gene>
<accession>A0A7L9FHH9</accession>
<evidence type="ECO:0000313" key="1">
    <source>
        <dbReference type="EMBL" id="QOJ79177.1"/>
    </source>
</evidence>
<keyword evidence="2" id="KW-1185">Reference proteome</keyword>
<evidence type="ECO:0000313" key="2">
    <source>
        <dbReference type="Proteomes" id="UP000594121"/>
    </source>
</evidence>
<dbReference type="RefSeq" id="WP_192819149.1">
    <property type="nucleotide sequence ID" value="NZ_CP062310.1"/>
</dbReference>
<reference evidence="1 2" key="1">
    <citation type="submission" date="2020-10" db="EMBL/GenBank/DDBJ databases">
        <title>Thermofilum lucidum 3507LT sp. nov. a novel member of Thermofilaceae family isolated from Chile hot spring, and proposal of description order Thermofilales.</title>
        <authorList>
            <person name="Zayulina K.S."/>
            <person name="Elcheninov A.G."/>
            <person name="Toshchakov S.V."/>
            <person name="Kublanov I.V."/>
        </authorList>
    </citation>
    <scope>NUCLEOTIDE SEQUENCE [LARGE SCALE GENOMIC DNA]</scope>
    <source>
        <strain evidence="1 2">3507LT</strain>
    </source>
</reference>
<dbReference type="KEGG" id="thel:IG193_01565"/>
<dbReference type="EMBL" id="CP062310">
    <property type="protein sequence ID" value="QOJ79177.1"/>
    <property type="molecule type" value="Genomic_DNA"/>
</dbReference>
<dbReference type="AlphaFoldDB" id="A0A7L9FHH9"/>
<dbReference type="GeneID" id="59148543"/>
<name>A0A7L9FHH9_9CREN</name>